<dbReference type="AlphaFoldDB" id="A0AA35Z4E0"/>
<dbReference type="Gene3D" id="1.25.10.10">
    <property type="entry name" value="Leucine-rich Repeat Variant"/>
    <property type="match status" value="1"/>
</dbReference>
<keyword evidence="2" id="KW-1185">Reference proteome</keyword>
<accession>A0AA35Z4E0</accession>
<dbReference type="InterPro" id="IPR011989">
    <property type="entry name" value="ARM-like"/>
</dbReference>
<evidence type="ECO:0000313" key="1">
    <source>
        <dbReference type="EMBL" id="CAI9285704.1"/>
    </source>
</evidence>
<gene>
    <name evidence="1" type="ORF">LSALG_LOCUS25164</name>
</gene>
<dbReference type="Proteomes" id="UP001177003">
    <property type="component" value="Chromosome 5"/>
</dbReference>
<protein>
    <submittedName>
        <fullName evidence="1">Uncharacterized protein</fullName>
    </submittedName>
</protein>
<reference evidence="1" key="1">
    <citation type="submission" date="2023-04" db="EMBL/GenBank/DDBJ databases">
        <authorList>
            <person name="Vijverberg K."/>
            <person name="Xiong W."/>
            <person name="Schranz E."/>
        </authorList>
    </citation>
    <scope>NUCLEOTIDE SEQUENCE</scope>
</reference>
<organism evidence="1 2">
    <name type="scientific">Lactuca saligna</name>
    <name type="common">Willowleaf lettuce</name>
    <dbReference type="NCBI Taxonomy" id="75948"/>
    <lineage>
        <taxon>Eukaryota</taxon>
        <taxon>Viridiplantae</taxon>
        <taxon>Streptophyta</taxon>
        <taxon>Embryophyta</taxon>
        <taxon>Tracheophyta</taxon>
        <taxon>Spermatophyta</taxon>
        <taxon>Magnoliopsida</taxon>
        <taxon>eudicotyledons</taxon>
        <taxon>Gunneridae</taxon>
        <taxon>Pentapetalae</taxon>
        <taxon>asterids</taxon>
        <taxon>campanulids</taxon>
        <taxon>Asterales</taxon>
        <taxon>Asteraceae</taxon>
        <taxon>Cichorioideae</taxon>
        <taxon>Cichorieae</taxon>
        <taxon>Lactucinae</taxon>
        <taxon>Lactuca</taxon>
    </lineage>
</organism>
<evidence type="ECO:0000313" key="2">
    <source>
        <dbReference type="Proteomes" id="UP001177003"/>
    </source>
</evidence>
<proteinExistence type="predicted"/>
<name>A0AA35Z4E0_LACSI</name>
<sequence length="181" mass="19998">MEGEDTDSGDYSLAAMLLPATRGFSRRHSLESPLKAPVAAVGTRNLKKLINDLSLDIGNNAICNGRFILTYPSNLIICAQCSSKQFLIVASSSLYDNLMEHFVYAAQSCLVGVKDNIGIEAIRHPNALHPRNVMAYDNAVTALGKICHFHHDSTESTQEGTMLMDRKSKFLESEYEKVIDF</sequence>
<dbReference type="EMBL" id="OX465081">
    <property type="protein sequence ID" value="CAI9285704.1"/>
    <property type="molecule type" value="Genomic_DNA"/>
</dbReference>